<evidence type="ECO:0000256" key="7">
    <source>
        <dbReference type="RuleBase" id="RU363032"/>
    </source>
</evidence>
<proteinExistence type="inferred from homology"/>
<evidence type="ECO:0000313" key="9">
    <source>
        <dbReference type="EMBL" id="HHF98366.1"/>
    </source>
</evidence>
<evidence type="ECO:0000256" key="1">
    <source>
        <dbReference type="ARBA" id="ARBA00004651"/>
    </source>
</evidence>
<dbReference type="PANTHER" id="PTHR32243">
    <property type="entry name" value="MALTOSE TRANSPORT SYSTEM PERMEASE-RELATED"/>
    <property type="match status" value="1"/>
</dbReference>
<evidence type="ECO:0000256" key="3">
    <source>
        <dbReference type="ARBA" id="ARBA00022475"/>
    </source>
</evidence>
<name>A0A7V5HZB2_UNCAE</name>
<gene>
    <name evidence="9" type="ORF">ENL39_02640</name>
</gene>
<evidence type="ECO:0000259" key="8">
    <source>
        <dbReference type="PROSITE" id="PS50928"/>
    </source>
</evidence>
<keyword evidence="6 7" id="KW-0472">Membrane</keyword>
<evidence type="ECO:0000256" key="4">
    <source>
        <dbReference type="ARBA" id="ARBA00022692"/>
    </source>
</evidence>
<dbReference type="InterPro" id="IPR035906">
    <property type="entry name" value="MetI-like_sf"/>
</dbReference>
<feature type="transmembrane region" description="Helical" evidence="7">
    <location>
        <begin position="241"/>
        <end position="262"/>
    </location>
</feature>
<evidence type="ECO:0000256" key="2">
    <source>
        <dbReference type="ARBA" id="ARBA00022448"/>
    </source>
</evidence>
<dbReference type="SUPFAM" id="SSF161098">
    <property type="entry name" value="MetI-like"/>
    <property type="match status" value="1"/>
</dbReference>
<dbReference type="PROSITE" id="PS50928">
    <property type="entry name" value="ABC_TM1"/>
    <property type="match status" value="1"/>
</dbReference>
<dbReference type="Proteomes" id="UP000886070">
    <property type="component" value="Unassembled WGS sequence"/>
</dbReference>
<feature type="transmembrane region" description="Helical" evidence="7">
    <location>
        <begin position="12"/>
        <end position="33"/>
    </location>
</feature>
<keyword evidence="3" id="KW-1003">Cell membrane</keyword>
<dbReference type="Gene3D" id="1.10.3720.10">
    <property type="entry name" value="MetI-like"/>
    <property type="match status" value="1"/>
</dbReference>
<dbReference type="CDD" id="cd06261">
    <property type="entry name" value="TM_PBP2"/>
    <property type="match status" value="1"/>
</dbReference>
<feature type="transmembrane region" description="Helical" evidence="7">
    <location>
        <begin position="76"/>
        <end position="95"/>
    </location>
</feature>
<feature type="transmembrane region" description="Helical" evidence="7">
    <location>
        <begin position="184"/>
        <end position="205"/>
    </location>
</feature>
<protein>
    <submittedName>
        <fullName evidence="9">Carbohydrate ABC transporter permease</fullName>
    </submittedName>
</protein>
<feature type="transmembrane region" description="Helical" evidence="7">
    <location>
        <begin position="140"/>
        <end position="163"/>
    </location>
</feature>
<comment type="subcellular location">
    <subcellularLocation>
        <location evidence="1 7">Cell membrane</location>
        <topology evidence="1 7">Multi-pass membrane protein</topology>
    </subcellularLocation>
</comment>
<keyword evidence="2 7" id="KW-0813">Transport</keyword>
<dbReference type="PANTHER" id="PTHR32243:SF18">
    <property type="entry name" value="INNER MEMBRANE ABC TRANSPORTER PERMEASE PROTEIN YCJP"/>
    <property type="match status" value="1"/>
</dbReference>
<accession>A0A7V5HZB2</accession>
<dbReference type="GO" id="GO:0055085">
    <property type="term" value="P:transmembrane transport"/>
    <property type="evidence" value="ECO:0007669"/>
    <property type="project" value="InterPro"/>
</dbReference>
<keyword evidence="4 7" id="KW-0812">Transmembrane</keyword>
<dbReference type="InterPro" id="IPR000515">
    <property type="entry name" value="MetI-like"/>
</dbReference>
<evidence type="ECO:0000256" key="6">
    <source>
        <dbReference type="ARBA" id="ARBA00023136"/>
    </source>
</evidence>
<feature type="transmembrane region" description="Helical" evidence="7">
    <location>
        <begin position="107"/>
        <end position="128"/>
    </location>
</feature>
<organism evidence="9">
    <name type="scientific">Aerophobetes bacterium</name>
    <dbReference type="NCBI Taxonomy" id="2030807"/>
    <lineage>
        <taxon>Bacteria</taxon>
        <taxon>Candidatus Aerophobota</taxon>
    </lineage>
</organism>
<dbReference type="Pfam" id="PF00528">
    <property type="entry name" value="BPD_transp_1"/>
    <property type="match status" value="1"/>
</dbReference>
<comment type="caution">
    <text evidence="9">The sequence shown here is derived from an EMBL/GenBank/DDBJ whole genome shotgun (WGS) entry which is preliminary data.</text>
</comment>
<comment type="similarity">
    <text evidence="7">Belongs to the binding-protein-dependent transport system permease family.</text>
</comment>
<evidence type="ECO:0000256" key="5">
    <source>
        <dbReference type="ARBA" id="ARBA00022989"/>
    </source>
</evidence>
<dbReference type="EMBL" id="DRTT01000080">
    <property type="protein sequence ID" value="HHF98366.1"/>
    <property type="molecule type" value="Genomic_DNA"/>
</dbReference>
<keyword evidence="5 7" id="KW-1133">Transmembrane helix</keyword>
<reference evidence="9" key="1">
    <citation type="journal article" date="2020" name="mSystems">
        <title>Genome- and Community-Level Interaction Insights into Carbon Utilization and Element Cycling Functions of Hydrothermarchaeota in Hydrothermal Sediment.</title>
        <authorList>
            <person name="Zhou Z."/>
            <person name="Liu Y."/>
            <person name="Xu W."/>
            <person name="Pan J."/>
            <person name="Luo Z.H."/>
            <person name="Li M."/>
        </authorList>
    </citation>
    <scope>NUCLEOTIDE SEQUENCE [LARGE SCALE GENOMIC DNA]</scope>
    <source>
        <strain evidence="9">HyVt-92</strain>
    </source>
</reference>
<feature type="domain" description="ABC transmembrane type-1" evidence="8">
    <location>
        <begin position="72"/>
        <end position="263"/>
    </location>
</feature>
<dbReference type="InterPro" id="IPR050901">
    <property type="entry name" value="BP-dep_ABC_trans_perm"/>
</dbReference>
<dbReference type="AlphaFoldDB" id="A0A7V5HZB2"/>
<sequence length="278" mass="31284">MLLSKRKHIVNLTWYVIIGILLFIVFFPIWWAFLTSIRTPEQIYKAVRLIPEGLYLKNYIELFTIHGFNYYFPNSVIVTAISTLISIVAAFLGAYALSRIRFPGARILSQVVLFAYLVPKTVLFLPLFTVMRELKLVNTLYSLIASYPTFMLPFATWLLLGYFTSIPKELEESALIDGCSRLQLLFRIVLPVALPGIIAATIFSFSMGWKDFLYARVFISAETKKTLPIGTADLIQGDVYLWGHIMAASILTAVPVLIAYGIMQRYVVSGLTAGSVKG</sequence>
<dbReference type="GO" id="GO:0005886">
    <property type="term" value="C:plasma membrane"/>
    <property type="evidence" value="ECO:0007669"/>
    <property type="project" value="UniProtKB-SubCell"/>
</dbReference>